<organism evidence="1">
    <name type="scientific">Anguilla anguilla</name>
    <name type="common">European freshwater eel</name>
    <name type="synonym">Muraena anguilla</name>
    <dbReference type="NCBI Taxonomy" id="7936"/>
    <lineage>
        <taxon>Eukaryota</taxon>
        <taxon>Metazoa</taxon>
        <taxon>Chordata</taxon>
        <taxon>Craniata</taxon>
        <taxon>Vertebrata</taxon>
        <taxon>Euteleostomi</taxon>
        <taxon>Actinopterygii</taxon>
        <taxon>Neopterygii</taxon>
        <taxon>Teleostei</taxon>
        <taxon>Anguilliformes</taxon>
        <taxon>Anguillidae</taxon>
        <taxon>Anguilla</taxon>
    </lineage>
</organism>
<reference evidence="1" key="2">
    <citation type="journal article" date="2015" name="Fish Shellfish Immunol.">
        <title>Early steps in the European eel (Anguilla anguilla)-Vibrio vulnificus interaction in the gills: Role of the RtxA13 toxin.</title>
        <authorList>
            <person name="Callol A."/>
            <person name="Pajuelo D."/>
            <person name="Ebbesson L."/>
            <person name="Teles M."/>
            <person name="MacKenzie S."/>
            <person name="Amaro C."/>
        </authorList>
    </citation>
    <scope>NUCLEOTIDE SEQUENCE</scope>
</reference>
<proteinExistence type="predicted"/>
<dbReference type="AlphaFoldDB" id="A0A0E9S9R0"/>
<sequence>MVVNSAFKRYSDLPYLLHTLM</sequence>
<name>A0A0E9S9R0_ANGAN</name>
<protein>
    <submittedName>
        <fullName evidence="1">Uncharacterized protein</fullName>
    </submittedName>
</protein>
<dbReference type="EMBL" id="GBXM01070620">
    <property type="protein sequence ID" value="JAH37957.1"/>
    <property type="molecule type" value="Transcribed_RNA"/>
</dbReference>
<reference evidence="1" key="1">
    <citation type="submission" date="2014-11" db="EMBL/GenBank/DDBJ databases">
        <authorList>
            <person name="Amaro Gonzalez C."/>
        </authorList>
    </citation>
    <scope>NUCLEOTIDE SEQUENCE</scope>
</reference>
<evidence type="ECO:0000313" key="1">
    <source>
        <dbReference type="EMBL" id="JAH37957.1"/>
    </source>
</evidence>
<accession>A0A0E9S9R0</accession>